<evidence type="ECO:0000256" key="1">
    <source>
        <dbReference type="ARBA" id="ARBA00000381"/>
    </source>
</evidence>
<dbReference type="Gene3D" id="3.10.290.10">
    <property type="entry name" value="RNA-binding S4 domain"/>
    <property type="match status" value="1"/>
</dbReference>
<dbReference type="PROSITE" id="PS50889">
    <property type="entry name" value="S4"/>
    <property type="match status" value="1"/>
</dbReference>
<evidence type="ECO:0000256" key="7">
    <source>
        <dbReference type="PROSITE-ProRule" id="PRU00182"/>
    </source>
</evidence>
<dbReference type="Pfam" id="PF01479">
    <property type="entry name" value="S4"/>
    <property type="match status" value="1"/>
</dbReference>
<evidence type="ECO:0000313" key="11">
    <source>
        <dbReference type="Proteomes" id="UP000011067"/>
    </source>
</evidence>
<organism evidence="10 11">
    <name type="scientific">Candidatus Blochmanniella chromaiodes str. 640</name>
    <dbReference type="NCBI Taxonomy" id="1240471"/>
    <lineage>
        <taxon>Bacteria</taxon>
        <taxon>Pseudomonadati</taxon>
        <taxon>Pseudomonadota</taxon>
        <taxon>Gammaproteobacteria</taxon>
        <taxon>Enterobacterales</taxon>
        <taxon>Enterobacteriaceae</taxon>
        <taxon>ant endosymbionts</taxon>
        <taxon>Candidatus Blochmanniella</taxon>
    </lineage>
</organism>
<keyword evidence="6 8" id="KW-0413">Isomerase</keyword>
<sequence>MKEHDINVHFIRISSNSSGQRIDNFLYTYLKVAPKSMIYKIIRTGAIRVNKKRIKFQYKLQIGDLLRIPPIRGIKINRFNTKYMEEVAFLQNIIIYEDDYLLALNKPTGVAAHGGSGLKFGVIEGLRALRPKAQFLELVHRLDRETSGVLLVAKRRTALVYLHEQLRLQNMKKEYLALVHGRWDVNLQIVSVPLFKKNTLLNSSRVVYIDSENGKFSTTHFQIKEYFDNVATFLAIKPITGRTHQIRVHTQYASHPIVGDNRYGNYQSNTRFKRFGFNRLFLHASIVRFIHPNTKKKFHIHAPLDQSFHNCLFFLRNLSVKSYDCLLENISKNIDNLK</sequence>
<dbReference type="CDD" id="cd00165">
    <property type="entry name" value="S4"/>
    <property type="match status" value="1"/>
</dbReference>
<dbReference type="InterPro" id="IPR020103">
    <property type="entry name" value="PsdUridine_synth_cat_dom_sf"/>
</dbReference>
<evidence type="ECO:0000256" key="6">
    <source>
        <dbReference type="ARBA" id="ARBA00023235"/>
    </source>
</evidence>
<evidence type="ECO:0000256" key="8">
    <source>
        <dbReference type="RuleBase" id="RU362028"/>
    </source>
</evidence>
<dbReference type="SUPFAM" id="SSF55120">
    <property type="entry name" value="Pseudouridine synthase"/>
    <property type="match status" value="1"/>
</dbReference>
<dbReference type="NCBIfam" id="TIGR00005">
    <property type="entry name" value="rluA_subfam"/>
    <property type="match status" value="1"/>
</dbReference>
<keyword evidence="4" id="KW-0698">rRNA processing</keyword>
<dbReference type="CDD" id="cd02869">
    <property type="entry name" value="PseudoU_synth_RluA_like"/>
    <property type="match status" value="1"/>
</dbReference>
<reference evidence="10 11" key="1">
    <citation type="journal article" date="2013" name="Genome Biol. Evol.">
        <title>Sequence context of indel mutations and their effect on protein evolution in a bacterial endosymbiont.</title>
        <authorList>
            <person name="Williams L.E."/>
            <person name="Wernegreen J.J."/>
        </authorList>
    </citation>
    <scope>NUCLEOTIDE SEQUENCE [LARGE SCALE GENOMIC DNA]</scope>
    <source>
        <strain evidence="10 11">640</strain>
    </source>
</reference>
<dbReference type="Pfam" id="PF00849">
    <property type="entry name" value="PseudoU_synth_2"/>
    <property type="match status" value="1"/>
</dbReference>
<evidence type="ECO:0000313" key="10">
    <source>
        <dbReference type="EMBL" id="AGC03688.1"/>
    </source>
</evidence>
<comment type="similarity">
    <text evidence="3 8">Belongs to the pseudouridine synthase RluA family.</text>
</comment>
<evidence type="ECO:0000256" key="2">
    <source>
        <dbReference type="ARBA" id="ARBA00002876"/>
    </source>
</evidence>
<proteinExistence type="inferred from homology"/>
<comment type="catalytic activity">
    <reaction evidence="1">
        <text>uridine(955/2504/2580) in 23S rRNA = pseudouridine(955/2504/2580) in 23S rRNA</text>
        <dbReference type="Rhea" id="RHEA:42528"/>
        <dbReference type="Rhea" id="RHEA-COMP:10099"/>
        <dbReference type="Rhea" id="RHEA-COMP:10100"/>
        <dbReference type="ChEBI" id="CHEBI:65314"/>
        <dbReference type="ChEBI" id="CHEBI:65315"/>
        <dbReference type="EC" id="5.4.99.24"/>
    </reaction>
</comment>
<keyword evidence="5 7" id="KW-0694">RNA-binding</keyword>
<feature type="domain" description="RNA-binding S4" evidence="9">
    <location>
        <begin position="20"/>
        <end position="79"/>
    </location>
</feature>
<dbReference type="PANTHER" id="PTHR21600:SF92">
    <property type="entry name" value="RIBOSOMAL LARGE SUBUNIT PSEUDOURIDINE SYNTHASE C"/>
    <property type="match status" value="1"/>
</dbReference>
<dbReference type="EMBL" id="CP003903">
    <property type="protein sequence ID" value="AGC03688.1"/>
    <property type="molecule type" value="Genomic_DNA"/>
</dbReference>
<evidence type="ECO:0000256" key="3">
    <source>
        <dbReference type="ARBA" id="ARBA00010876"/>
    </source>
</evidence>
<dbReference type="SUPFAM" id="SSF55174">
    <property type="entry name" value="Alpha-L RNA-binding motif"/>
    <property type="match status" value="1"/>
</dbReference>
<dbReference type="PANTHER" id="PTHR21600">
    <property type="entry name" value="MITOCHONDRIAL RNA PSEUDOURIDINE SYNTHASE"/>
    <property type="match status" value="1"/>
</dbReference>
<accession>A0ABM5NDM3</accession>
<dbReference type="InterPro" id="IPR006224">
    <property type="entry name" value="PsdUridine_synth_RluA-like_CS"/>
</dbReference>
<dbReference type="RefSeq" id="WP_015344668.1">
    <property type="nucleotide sequence ID" value="NC_020075.1"/>
</dbReference>
<dbReference type="InterPro" id="IPR036986">
    <property type="entry name" value="S4_RNA-bd_sf"/>
</dbReference>
<dbReference type="InterPro" id="IPR050188">
    <property type="entry name" value="RluA_PseudoU_synthase"/>
</dbReference>
<evidence type="ECO:0000256" key="4">
    <source>
        <dbReference type="ARBA" id="ARBA00022552"/>
    </source>
</evidence>
<dbReference type="Proteomes" id="UP000011067">
    <property type="component" value="Chromosome"/>
</dbReference>
<gene>
    <name evidence="10" type="primary">rluC</name>
    <name evidence="10" type="ORF">BCHRO640_432</name>
</gene>
<evidence type="ECO:0000256" key="5">
    <source>
        <dbReference type="ARBA" id="ARBA00022884"/>
    </source>
</evidence>
<comment type="function">
    <text evidence="2">Responsible for synthesis of pseudouridine from uracil at positions 955, 2504 and 2580 in 23S ribosomal RNA.</text>
</comment>
<dbReference type="EC" id="5.4.99.-" evidence="8"/>
<keyword evidence="11" id="KW-1185">Reference proteome</keyword>
<dbReference type="NCBIfam" id="NF008249">
    <property type="entry name" value="PRK11025.1"/>
    <property type="match status" value="1"/>
</dbReference>
<dbReference type="SMART" id="SM00363">
    <property type="entry name" value="S4"/>
    <property type="match status" value="1"/>
</dbReference>
<comment type="catalytic activity">
    <reaction evidence="8">
        <text>a uridine in RNA = a pseudouridine in RNA</text>
        <dbReference type="Rhea" id="RHEA:48348"/>
        <dbReference type="Rhea" id="RHEA-COMP:12068"/>
        <dbReference type="Rhea" id="RHEA-COMP:12069"/>
        <dbReference type="ChEBI" id="CHEBI:65314"/>
        <dbReference type="ChEBI" id="CHEBI:65315"/>
    </reaction>
</comment>
<dbReference type="InterPro" id="IPR002942">
    <property type="entry name" value="S4_RNA-bd"/>
</dbReference>
<name>A0ABM5NDM3_9ENTR</name>
<dbReference type="InterPro" id="IPR006145">
    <property type="entry name" value="PsdUridine_synth_RsuA/RluA"/>
</dbReference>
<dbReference type="PROSITE" id="PS01129">
    <property type="entry name" value="PSI_RLU"/>
    <property type="match status" value="1"/>
</dbReference>
<dbReference type="InterPro" id="IPR006225">
    <property type="entry name" value="PsdUridine_synth_RluC/D"/>
</dbReference>
<dbReference type="Gene3D" id="3.30.2350.10">
    <property type="entry name" value="Pseudouridine synthase"/>
    <property type="match status" value="1"/>
</dbReference>
<evidence type="ECO:0000259" key="9">
    <source>
        <dbReference type="SMART" id="SM00363"/>
    </source>
</evidence>
<protein>
    <recommendedName>
        <fullName evidence="8">Pseudouridine synthase</fullName>
        <ecNumber evidence="8">5.4.99.-</ecNumber>
    </recommendedName>
</protein>